<dbReference type="AlphaFoldDB" id="A0AAV5UW49"/>
<dbReference type="InterPro" id="IPR052860">
    <property type="entry name" value="NRL-GPCR1"/>
</dbReference>
<evidence type="ECO:0000256" key="1">
    <source>
        <dbReference type="SAM" id="Phobius"/>
    </source>
</evidence>
<keyword evidence="1" id="KW-0812">Transmembrane</keyword>
<dbReference type="PANTHER" id="PTHR47521:SF7">
    <property type="entry name" value="SERPENTINE RECEPTOR CLASS EPSILON-6"/>
    <property type="match status" value="1"/>
</dbReference>
<reference evidence="2" key="1">
    <citation type="submission" date="2023-10" db="EMBL/GenBank/DDBJ databases">
        <title>Genome assembly of Pristionchus species.</title>
        <authorList>
            <person name="Yoshida K."/>
            <person name="Sommer R.J."/>
        </authorList>
    </citation>
    <scope>NUCLEOTIDE SEQUENCE</scope>
    <source>
        <strain evidence="2">RS5133</strain>
    </source>
</reference>
<keyword evidence="1" id="KW-0472">Membrane</keyword>
<name>A0AAV5UW49_9BILA</name>
<feature type="non-terminal residue" evidence="2">
    <location>
        <position position="1"/>
    </location>
</feature>
<dbReference type="EMBL" id="BTSY01000001">
    <property type="protein sequence ID" value="GMT11497.1"/>
    <property type="molecule type" value="Genomic_DNA"/>
</dbReference>
<feature type="transmembrane region" description="Helical" evidence="1">
    <location>
        <begin position="12"/>
        <end position="37"/>
    </location>
</feature>
<evidence type="ECO:0000313" key="3">
    <source>
        <dbReference type="Proteomes" id="UP001432322"/>
    </source>
</evidence>
<keyword evidence="3" id="KW-1185">Reference proteome</keyword>
<evidence type="ECO:0008006" key="4">
    <source>
        <dbReference type="Google" id="ProtNLM"/>
    </source>
</evidence>
<protein>
    <recommendedName>
        <fullName evidence="4">G protein-coupled receptor</fullName>
    </recommendedName>
</protein>
<comment type="caution">
    <text evidence="2">The sequence shown here is derived from an EMBL/GenBank/DDBJ whole genome shotgun (WGS) entry which is preliminary data.</text>
</comment>
<organism evidence="2 3">
    <name type="scientific">Pristionchus fissidentatus</name>
    <dbReference type="NCBI Taxonomy" id="1538716"/>
    <lineage>
        <taxon>Eukaryota</taxon>
        <taxon>Metazoa</taxon>
        <taxon>Ecdysozoa</taxon>
        <taxon>Nematoda</taxon>
        <taxon>Chromadorea</taxon>
        <taxon>Rhabditida</taxon>
        <taxon>Rhabditina</taxon>
        <taxon>Diplogasteromorpha</taxon>
        <taxon>Diplogasteroidea</taxon>
        <taxon>Neodiplogasteridae</taxon>
        <taxon>Pristionchus</taxon>
    </lineage>
</organism>
<accession>A0AAV5UW49</accession>
<keyword evidence="1" id="KW-1133">Transmembrane helix</keyword>
<proteinExistence type="predicted"/>
<evidence type="ECO:0000313" key="2">
    <source>
        <dbReference type="EMBL" id="GMT11497.1"/>
    </source>
</evidence>
<sequence length="179" mass="20147">LVMLNSTRTELAPTTFACIITVEALLSIITLLCIPLVSEAVYNAGVIHRNFRIQVRLVSVVILLCISSRFVLLYYQLFDLPLEDNDIVLVIADIVRDSSFGYICGLPVENYELTFSVYIPYNINVSHGVNSTADTIFVFFTRYERQTPDTMIVIFLIELSNVVPSVANSTGWLFGYFSL</sequence>
<dbReference type="PANTHER" id="PTHR47521">
    <property type="entry name" value="SERPENTINE RECEPTOR, CLASS E (EPSILON)-RELATED"/>
    <property type="match status" value="1"/>
</dbReference>
<gene>
    <name evidence="2" type="ORF">PFISCL1PPCAC_2794</name>
</gene>
<dbReference type="Proteomes" id="UP001432322">
    <property type="component" value="Unassembled WGS sequence"/>
</dbReference>
<feature type="transmembrane region" description="Helical" evidence="1">
    <location>
        <begin position="57"/>
        <end position="77"/>
    </location>
</feature>